<dbReference type="VEuPathDB" id="FungiDB:RhiirA1_496689"/>
<dbReference type="EMBL" id="LLXI01000947">
    <property type="protein sequence ID" value="PKY50959.1"/>
    <property type="molecule type" value="Genomic_DNA"/>
</dbReference>
<evidence type="ECO:0000313" key="1">
    <source>
        <dbReference type="EMBL" id="PKY50959.1"/>
    </source>
</evidence>
<comment type="caution">
    <text evidence="1">The sequence shown here is derived from an EMBL/GenBank/DDBJ whole genome shotgun (WGS) entry which is preliminary data.</text>
</comment>
<proteinExistence type="predicted"/>
<reference evidence="1 2" key="1">
    <citation type="submission" date="2015-10" db="EMBL/GenBank/DDBJ databases">
        <title>Genome analyses suggest a sexual origin of heterokaryosis in a supposedly ancient asexual fungus.</title>
        <authorList>
            <person name="Ropars J."/>
            <person name="Sedzielewska K."/>
            <person name="Noel J."/>
            <person name="Charron P."/>
            <person name="Farinelli L."/>
            <person name="Marton T."/>
            <person name="Kruger M."/>
            <person name="Pelin A."/>
            <person name="Brachmann A."/>
            <person name="Corradi N."/>
        </authorList>
    </citation>
    <scope>NUCLEOTIDE SEQUENCE [LARGE SCALE GENOMIC DNA]</scope>
    <source>
        <strain evidence="1 2">A4</strain>
    </source>
</reference>
<protein>
    <submittedName>
        <fullName evidence="1">Uncharacterized protein</fullName>
    </submittedName>
</protein>
<dbReference type="AlphaFoldDB" id="A0A2I1GWF3"/>
<name>A0A2I1GWF3_9GLOM</name>
<sequence>MQDYLSNIQYNNDTENSVNVPFGRISEWYLANHPLLKDRRLKCLSRLYTSGLVKEGIINVQRVEGAVDFAEWTTRTNEMKSTNRIRDGNGHGDELLKQINSKKKDKLCWSWIMYCAGDGTTCQRACGGIGNCKEGCINSQFSNGLKNYNDMHLCNVRVKSEVRITSLTKSHPLKITIQGNHVPQSMLLNSTPKVQRLNLLRNVRDKILISIRADHMSTKEIKAKLLVSNNGADENTLSSALNSQKVICTNDKLKQLIAHDDKRFKDNAEDSPQRFYQLTLSDEFWLKNA</sequence>
<gene>
    <name evidence="1" type="ORF">RhiirA4_467742</name>
</gene>
<dbReference type="VEuPathDB" id="FungiDB:FUN_008076"/>
<evidence type="ECO:0000313" key="2">
    <source>
        <dbReference type="Proteomes" id="UP000234323"/>
    </source>
</evidence>
<organism evidence="1 2">
    <name type="scientific">Rhizophagus irregularis</name>
    <dbReference type="NCBI Taxonomy" id="588596"/>
    <lineage>
        <taxon>Eukaryota</taxon>
        <taxon>Fungi</taxon>
        <taxon>Fungi incertae sedis</taxon>
        <taxon>Mucoromycota</taxon>
        <taxon>Glomeromycotina</taxon>
        <taxon>Glomeromycetes</taxon>
        <taxon>Glomerales</taxon>
        <taxon>Glomeraceae</taxon>
        <taxon>Rhizophagus</taxon>
    </lineage>
</organism>
<accession>A0A2I1GWF3</accession>
<dbReference type="Proteomes" id="UP000234323">
    <property type="component" value="Unassembled WGS sequence"/>
</dbReference>
<keyword evidence="2" id="KW-1185">Reference proteome</keyword>